<accession>A0A2A4TCU2</accession>
<comment type="caution">
    <text evidence="1">The sequence shown here is derived from an EMBL/GenBank/DDBJ whole genome shotgun (WGS) entry which is preliminary data.</text>
</comment>
<dbReference type="Proteomes" id="UP000218113">
    <property type="component" value="Unassembled WGS sequence"/>
</dbReference>
<proteinExistence type="predicted"/>
<evidence type="ECO:0000313" key="2">
    <source>
        <dbReference type="Proteomes" id="UP000218113"/>
    </source>
</evidence>
<dbReference type="AlphaFoldDB" id="A0A2A4TCU2"/>
<sequence length="247" mass="29084">MPYYLSSEVSKILQEQYPGAILTSVFARLIKSKTHTLNRLFKQHGIEIRKTYIKVLKDGVLPLTRKEVFCYCYLEDLYILLEKLTKTTNGYRQIHNHLRISIIFRIRQGVSMYLQYEENSKLEIMNSFNDLNKIDTSSLSAILGISKRSVIKNKNFARTRDGTKLYYNLCQVLDYYTKINNEIKIKNQAIYIIFEMHEKGFTHSDIYEKYKLVSQVSATKYISMIIHEYKIGIENAKKIVLYLEVSK</sequence>
<gene>
    <name evidence="1" type="ORF">COB67_00380</name>
</gene>
<dbReference type="EMBL" id="NVSR01000001">
    <property type="protein sequence ID" value="PCI30945.1"/>
    <property type="molecule type" value="Genomic_DNA"/>
</dbReference>
<organism evidence="1 2">
    <name type="scientific">SAR324 cluster bacterium</name>
    <dbReference type="NCBI Taxonomy" id="2024889"/>
    <lineage>
        <taxon>Bacteria</taxon>
        <taxon>Deltaproteobacteria</taxon>
        <taxon>SAR324 cluster</taxon>
    </lineage>
</organism>
<protein>
    <submittedName>
        <fullName evidence="1">Uncharacterized protein</fullName>
    </submittedName>
</protein>
<evidence type="ECO:0000313" key="1">
    <source>
        <dbReference type="EMBL" id="PCI30945.1"/>
    </source>
</evidence>
<reference evidence="2" key="1">
    <citation type="submission" date="2017-08" db="EMBL/GenBank/DDBJ databases">
        <title>A dynamic microbial community with high functional redundancy inhabits the cold, oxic subseafloor aquifer.</title>
        <authorList>
            <person name="Tully B.J."/>
            <person name="Wheat C.G."/>
            <person name="Glazer B.T."/>
            <person name="Huber J.A."/>
        </authorList>
    </citation>
    <scope>NUCLEOTIDE SEQUENCE [LARGE SCALE GENOMIC DNA]</scope>
</reference>
<name>A0A2A4TCU2_9DELT</name>